<proteinExistence type="predicted"/>
<dbReference type="Gramene" id="CDY27117">
    <property type="protein sequence ID" value="CDY27117"/>
    <property type="gene ID" value="GSBRNA2T00036949001"/>
</dbReference>
<reference evidence="1 2" key="1">
    <citation type="journal article" date="2014" name="Science">
        <title>Plant genetics. Early allopolyploid evolution in the post-Neolithic Brassica napus oilseed genome.</title>
        <authorList>
            <person name="Chalhoub B."/>
            <person name="Denoeud F."/>
            <person name="Liu S."/>
            <person name="Parkin I.A."/>
            <person name="Tang H."/>
            <person name="Wang X."/>
            <person name="Chiquet J."/>
            <person name="Belcram H."/>
            <person name="Tong C."/>
            <person name="Samans B."/>
            <person name="Correa M."/>
            <person name="Da Silva C."/>
            <person name="Just J."/>
            <person name="Falentin C."/>
            <person name="Koh C.S."/>
            <person name="Le Clainche I."/>
            <person name="Bernard M."/>
            <person name="Bento P."/>
            <person name="Noel B."/>
            <person name="Labadie K."/>
            <person name="Alberti A."/>
            <person name="Charles M."/>
            <person name="Arnaud D."/>
            <person name="Guo H."/>
            <person name="Daviaud C."/>
            <person name="Alamery S."/>
            <person name="Jabbari K."/>
            <person name="Zhao M."/>
            <person name="Edger P.P."/>
            <person name="Chelaifa H."/>
            <person name="Tack D."/>
            <person name="Lassalle G."/>
            <person name="Mestiri I."/>
            <person name="Schnel N."/>
            <person name="Le Paslier M.C."/>
            <person name="Fan G."/>
            <person name="Renault V."/>
            <person name="Bayer P.E."/>
            <person name="Golicz A.A."/>
            <person name="Manoli S."/>
            <person name="Lee T.H."/>
            <person name="Thi V.H."/>
            <person name="Chalabi S."/>
            <person name="Hu Q."/>
            <person name="Fan C."/>
            <person name="Tollenaere R."/>
            <person name="Lu Y."/>
            <person name="Battail C."/>
            <person name="Shen J."/>
            <person name="Sidebottom C.H."/>
            <person name="Wang X."/>
            <person name="Canaguier A."/>
            <person name="Chauveau A."/>
            <person name="Berard A."/>
            <person name="Deniot G."/>
            <person name="Guan M."/>
            <person name="Liu Z."/>
            <person name="Sun F."/>
            <person name="Lim Y.P."/>
            <person name="Lyons E."/>
            <person name="Town C.D."/>
            <person name="Bancroft I."/>
            <person name="Wang X."/>
            <person name="Meng J."/>
            <person name="Ma J."/>
            <person name="Pires J.C."/>
            <person name="King G.J."/>
            <person name="Brunel D."/>
            <person name="Delourme R."/>
            <person name="Renard M."/>
            <person name="Aury J.M."/>
            <person name="Adams K.L."/>
            <person name="Batley J."/>
            <person name="Snowdon R.J."/>
            <person name="Tost J."/>
            <person name="Edwards D."/>
            <person name="Zhou Y."/>
            <person name="Hua W."/>
            <person name="Sharpe A.G."/>
            <person name="Paterson A.H."/>
            <person name="Guan C."/>
            <person name="Wincker P."/>
        </authorList>
    </citation>
    <scope>NUCLEOTIDE SEQUENCE [LARGE SCALE GENOMIC DNA]</scope>
    <source>
        <strain evidence="2">cv. Darmor-bzh</strain>
    </source>
</reference>
<accession>A0A078GPJ7</accession>
<sequence length="22" mass="2640">MVPLTSLMFLRSRGNLYEQDLR</sequence>
<organism evidence="1 2">
    <name type="scientific">Brassica napus</name>
    <name type="common">Rape</name>
    <dbReference type="NCBI Taxonomy" id="3708"/>
    <lineage>
        <taxon>Eukaryota</taxon>
        <taxon>Viridiplantae</taxon>
        <taxon>Streptophyta</taxon>
        <taxon>Embryophyta</taxon>
        <taxon>Tracheophyta</taxon>
        <taxon>Spermatophyta</taxon>
        <taxon>Magnoliopsida</taxon>
        <taxon>eudicotyledons</taxon>
        <taxon>Gunneridae</taxon>
        <taxon>Pentapetalae</taxon>
        <taxon>rosids</taxon>
        <taxon>malvids</taxon>
        <taxon>Brassicales</taxon>
        <taxon>Brassicaceae</taxon>
        <taxon>Brassiceae</taxon>
        <taxon>Brassica</taxon>
    </lineage>
</organism>
<name>A0A078GPJ7_BRANA</name>
<dbReference type="PaxDb" id="3708-A0A078GPJ7"/>
<dbReference type="AlphaFoldDB" id="A0A078GPJ7"/>
<dbReference type="EMBL" id="LK032200">
    <property type="protein sequence ID" value="CDY27117.1"/>
    <property type="molecule type" value="Genomic_DNA"/>
</dbReference>
<evidence type="ECO:0000313" key="1">
    <source>
        <dbReference type="EMBL" id="CDY27117.1"/>
    </source>
</evidence>
<keyword evidence="2" id="KW-1185">Reference proteome</keyword>
<gene>
    <name evidence="1" type="primary">BnaA08g07550D</name>
    <name evidence="1" type="ORF">GSBRNA2T00036949001</name>
</gene>
<dbReference type="Proteomes" id="UP000028999">
    <property type="component" value="Unassembled WGS sequence"/>
</dbReference>
<protein>
    <submittedName>
        <fullName evidence="1">BnaA08g07550D protein</fullName>
    </submittedName>
</protein>
<evidence type="ECO:0000313" key="2">
    <source>
        <dbReference type="Proteomes" id="UP000028999"/>
    </source>
</evidence>